<gene>
    <name evidence="1" type="ORF">EVB89_069</name>
</gene>
<proteinExistence type="predicted"/>
<dbReference type="EMBL" id="MN988517">
    <property type="protein sequence ID" value="QIG70532.1"/>
    <property type="molecule type" value="Genomic_DNA"/>
</dbReference>
<reference evidence="1" key="1">
    <citation type="submission" date="2020-01" db="EMBL/GenBank/DDBJ databases">
        <title>Patterns of diversity and host range of bacteriophage communities associated with bean-nodulatin bacteria.</title>
        <authorList>
            <person name="Vann Cauwenberghe J."/>
            <person name="Santamaria R.I."/>
            <person name="Bustos P."/>
            <person name="Juarez S."/>
            <person name="Gonzalez V."/>
        </authorList>
    </citation>
    <scope>NUCLEOTIDE SEQUENCE</scope>
</reference>
<evidence type="ECO:0000313" key="1">
    <source>
        <dbReference type="EMBL" id="QIG70532.1"/>
    </source>
</evidence>
<keyword evidence="2" id="KW-1185">Reference proteome</keyword>
<sequence>MKATEADKQRMREMKANGKSYEQIRRATGFSICTIRRWTNPAYREKANKNNLARYTKCWAEDPEFRERRRNYRNEYRYRTGV</sequence>
<accession>A0A7S5R3L3</accession>
<organism evidence="1 2">
    <name type="scientific">Rhizobium phage RHph_N38</name>
    <dbReference type="NCBI Taxonomy" id="2509750"/>
    <lineage>
        <taxon>Viruses</taxon>
        <taxon>Duplodnaviria</taxon>
        <taxon>Heunggongvirae</taxon>
        <taxon>Uroviricota</taxon>
        <taxon>Caudoviricetes</taxon>
        <taxon>Schitoviridae</taxon>
        <taxon>Demetervirinae</taxon>
        <taxon>Cyamitesvirus</taxon>
        <taxon>Cyamitesvirus N38</taxon>
    </lineage>
</organism>
<evidence type="ECO:0000313" key="2">
    <source>
        <dbReference type="Proteomes" id="UP000617684"/>
    </source>
</evidence>
<dbReference type="Proteomes" id="UP000617684">
    <property type="component" value="Segment"/>
</dbReference>
<name>A0A7S5R3L3_9CAUD</name>
<protein>
    <submittedName>
        <fullName evidence="1">Uncharacterized protein</fullName>
    </submittedName>
</protein>